<comment type="similarity">
    <text evidence="9">Belongs to the SecD/SecF family. SecD subfamily.</text>
</comment>
<evidence type="ECO:0000259" key="12">
    <source>
        <dbReference type="Pfam" id="PF22599"/>
    </source>
</evidence>
<reference evidence="13 14" key="1">
    <citation type="journal article" date="2016" name="Nat. Commun.">
        <title>Thousands of microbial genomes shed light on interconnected biogeochemical processes in an aquifer system.</title>
        <authorList>
            <person name="Anantharaman K."/>
            <person name="Brown C.T."/>
            <person name="Hug L.A."/>
            <person name="Sharon I."/>
            <person name="Castelle C.J."/>
            <person name="Probst A.J."/>
            <person name="Thomas B.C."/>
            <person name="Singh A."/>
            <person name="Wilkins M.J."/>
            <person name="Karaoz U."/>
            <person name="Brodie E.L."/>
            <person name="Williams K.H."/>
            <person name="Hubbard S.S."/>
            <person name="Banfield J.F."/>
        </authorList>
    </citation>
    <scope>NUCLEOTIDE SEQUENCE [LARGE SCALE GENOMIC DNA]</scope>
</reference>
<evidence type="ECO:0000259" key="11">
    <source>
        <dbReference type="Pfam" id="PF21760"/>
    </source>
</evidence>
<dbReference type="PRINTS" id="PR01755">
    <property type="entry name" value="SECFTRNLCASE"/>
</dbReference>
<keyword evidence="4 9" id="KW-0812">Transmembrane</keyword>
<dbReference type="Pfam" id="PF21760">
    <property type="entry name" value="SecD_1st"/>
    <property type="match status" value="1"/>
</dbReference>
<dbReference type="GO" id="GO:0065002">
    <property type="term" value="P:intracellular protein transmembrane transport"/>
    <property type="evidence" value="ECO:0007669"/>
    <property type="project" value="UniProtKB-UniRule"/>
</dbReference>
<evidence type="ECO:0000256" key="8">
    <source>
        <dbReference type="ARBA" id="ARBA00023136"/>
    </source>
</evidence>
<dbReference type="GO" id="GO:0015450">
    <property type="term" value="F:protein-transporting ATPase activity"/>
    <property type="evidence" value="ECO:0007669"/>
    <property type="project" value="InterPro"/>
</dbReference>
<dbReference type="NCBIfam" id="TIGR01129">
    <property type="entry name" value="secD"/>
    <property type="match status" value="1"/>
</dbReference>
<comment type="function">
    <text evidence="9">Part of the Sec protein translocase complex. Interacts with the SecYEG preprotein conducting channel. SecDF uses the proton motive force (PMF) to complete protein translocation after the ATP-dependent function of SecA.</text>
</comment>
<dbReference type="InterPro" id="IPR022645">
    <property type="entry name" value="SecD/SecF_bac"/>
</dbReference>
<dbReference type="NCBIfam" id="TIGR00916">
    <property type="entry name" value="2A0604s01"/>
    <property type="match status" value="1"/>
</dbReference>
<keyword evidence="2 9" id="KW-0813">Transport</keyword>
<dbReference type="GO" id="GO:0005886">
    <property type="term" value="C:plasma membrane"/>
    <property type="evidence" value="ECO:0007669"/>
    <property type="project" value="UniProtKB-SubCell"/>
</dbReference>
<evidence type="ECO:0000256" key="5">
    <source>
        <dbReference type="ARBA" id="ARBA00022927"/>
    </source>
</evidence>
<comment type="subcellular location">
    <subcellularLocation>
        <location evidence="1 9">Cell membrane</location>
        <topology evidence="1 9">Multi-pass membrane protein</topology>
    </subcellularLocation>
</comment>
<keyword evidence="3 9" id="KW-1003">Cell membrane</keyword>
<dbReference type="GO" id="GO:0006605">
    <property type="term" value="P:protein targeting"/>
    <property type="evidence" value="ECO:0007669"/>
    <property type="project" value="UniProtKB-UniRule"/>
</dbReference>
<dbReference type="InterPro" id="IPR005791">
    <property type="entry name" value="SecD"/>
</dbReference>
<dbReference type="InterPro" id="IPR054384">
    <property type="entry name" value="SecDF_P1_head"/>
</dbReference>
<evidence type="ECO:0000313" key="14">
    <source>
        <dbReference type="Proteomes" id="UP000176786"/>
    </source>
</evidence>
<feature type="transmembrane region" description="Helical" evidence="9">
    <location>
        <begin position="268"/>
        <end position="286"/>
    </location>
</feature>
<keyword evidence="8 9" id="KW-0472">Membrane</keyword>
<comment type="subunit">
    <text evidence="9">Forms a complex with SecF. Part of the essential Sec protein translocation apparatus which comprises SecA, SecYEG and auxiliary proteins SecDF. Other proteins may also be involved.</text>
</comment>
<gene>
    <name evidence="9" type="primary">secD</name>
    <name evidence="13" type="ORF">A3J48_03765</name>
</gene>
<evidence type="ECO:0000256" key="2">
    <source>
        <dbReference type="ARBA" id="ARBA00022448"/>
    </source>
</evidence>
<dbReference type="AlphaFoldDB" id="A0A1F5P425"/>
<evidence type="ECO:0000256" key="1">
    <source>
        <dbReference type="ARBA" id="ARBA00004651"/>
    </source>
</evidence>
<dbReference type="Proteomes" id="UP000176786">
    <property type="component" value="Unassembled WGS sequence"/>
</dbReference>
<dbReference type="InterPro" id="IPR048634">
    <property type="entry name" value="SecD_SecF_C"/>
</dbReference>
<dbReference type="HAMAP" id="MF_01463_B">
    <property type="entry name" value="SecD_B"/>
    <property type="match status" value="1"/>
</dbReference>
<feature type="domain" description="Protein export membrane protein SecD/SecF C-terminal" evidence="10">
    <location>
        <begin position="251"/>
        <end position="415"/>
    </location>
</feature>
<feature type="domain" description="SecDF P1 head subdomain" evidence="12">
    <location>
        <begin position="149"/>
        <end position="245"/>
    </location>
</feature>
<dbReference type="EMBL" id="MFES01000038">
    <property type="protein sequence ID" value="OGE84669.1"/>
    <property type="molecule type" value="Genomic_DNA"/>
</dbReference>
<dbReference type="InterPro" id="IPR022813">
    <property type="entry name" value="SecD/SecF_arch_bac"/>
</dbReference>
<keyword evidence="6 9" id="KW-1133">Transmembrane helix</keyword>
<proteinExistence type="inferred from homology"/>
<protein>
    <recommendedName>
        <fullName evidence="9">Protein translocase subunit SecD</fullName>
    </recommendedName>
</protein>
<evidence type="ECO:0000256" key="7">
    <source>
        <dbReference type="ARBA" id="ARBA00023010"/>
    </source>
</evidence>
<evidence type="ECO:0000259" key="10">
    <source>
        <dbReference type="Pfam" id="PF02355"/>
    </source>
</evidence>
<sequence length="438" mass="47285">MSRTRLYFLFLFVLLLIAGSLFVATPAGTTLAGLRNKFDFHLGLDLKGGSQLIYEGDLKDIAGEQKSEAMESLRSAIERRIQGKTGGGLGVTEPLIQIAGDDRLIVELPGLADINLAIQVIGQTPFLEFREIPAGQASDISDNPEEWARTGLTGKNLDSAAVEFDPQSGRPVISLQFDGEGASLFEDITKRNVGRPIAVFLDNELLQAPTVQSTIAGGQAIISGDFSIDDAKLIATRLNSGALPVPIRLIGQQTVGATLGESYLEKSVLAGLIGFLAIFLFMIIFYRLPGLIASVALTIYILLSLAVFKLLSLTLTLAGIAGFILSIGMAVDANILIFERVKEELRLGKDIKQSLHEGFTRAWLSIRDSNVSTLITTFILGYFGTSIVRGFAVALSVGVILSMFTAITVTRTLLFLFLGRKNKALTRPWLYGVRGMAK</sequence>
<feature type="domain" description="Protein translocase subunit SecDF P1" evidence="11">
    <location>
        <begin position="71"/>
        <end position="131"/>
    </location>
</feature>
<dbReference type="Gene3D" id="3.30.70.3400">
    <property type="match status" value="1"/>
</dbReference>
<organism evidence="13 14">
    <name type="scientific">Candidatus Doudnabacteria bacterium RIFCSPHIGHO2_02_FULL_46_11</name>
    <dbReference type="NCBI Taxonomy" id="1817832"/>
    <lineage>
        <taxon>Bacteria</taxon>
        <taxon>Candidatus Doudnaibacteriota</taxon>
    </lineage>
</organism>
<evidence type="ECO:0000256" key="9">
    <source>
        <dbReference type="HAMAP-Rule" id="MF_01463"/>
    </source>
</evidence>
<feature type="transmembrane region" description="Helical" evidence="9">
    <location>
        <begin position="291"/>
        <end position="311"/>
    </location>
</feature>
<dbReference type="Pfam" id="PF22599">
    <property type="entry name" value="SecDF_P1_head"/>
    <property type="match status" value="1"/>
</dbReference>
<dbReference type="InterPro" id="IPR048631">
    <property type="entry name" value="SecD_1st"/>
</dbReference>
<dbReference type="Gene3D" id="3.30.1360.200">
    <property type="match status" value="1"/>
</dbReference>
<keyword evidence="5 9" id="KW-0653">Protein transport</keyword>
<dbReference type="InterPro" id="IPR055344">
    <property type="entry name" value="SecD_SecF_C_bact"/>
</dbReference>
<feature type="transmembrane region" description="Helical" evidence="9">
    <location>
        <begin position="371"/>
        <end position="392"/>
    </location>
</feature>
<dbReference type="Gene3D" id="1.20.1640.10">
    <property type="entry name" value="Multidrug efflux transporter AcrB transmembrane domain"/>
    <property type="match status" value="1"/>
</dbReference>
<name>A0A1F5P425_9BACT</name>
<dbReference type="GO" id="GO:0043952">
    <property type="term" value="P:protein transport by the Sec complex"/>
    <property type="evidence" value="ECO:0007669"/>
    <property type="project" value="UniProtKB-UniRule"/>
</dbReference>
<dbReference type="Pfam" id="PF02355">
    <property type="entry name" value="SecD_SecF_C"/>
    <property type="match status" value="1"/>
</dbReference>
<dbReference type="PANTHER" id="PTHR30081:SF1">
    <property type="entry name" value="PROTEIN TRANSLOCASE SUBUNIT SECD"/>
    <property type="match status" value="1"/>
</dbReference>
<feature type="transmembrane region" description="Helical" evidence="9">
    <location>
        <begin position="398"/>
        <end position="418"/>
    </location>
</feature>
<dbReference type="PANTHER" id="PTHR30081">
    <property type="entry name" value="PROTEIN-EXPORT MEMBRANE PROTEIN SEC"/>
    <property type="match status" value="1"/>
</dbReference>
<dbReference type="SUPFAM" id="SSF82866">
    <property type="entry name" value="Multidrug efflux transporter AcrB transmembrane domain"/>
    <property type="match status" value="1"/>
</dbReference>
<comment type="caution">
    <text evidence="13">The sequence shown here is derived from an EMBL/GenBank/DDBJ whole genome shotgun (WGS) entry which is preliminary data.</text>
</comment>
<keyword evidence="7 9" id="KW-0811">Translocation</keyword>
<evidence type="ECO:0000313" key="13">
    <source>
        <dbReference type="EMBL" id="OGE84669.1"/>
    </source>
</evidence>
<dbReference type="STRING" id="1817832.A3J48_03765"/>
<feature type="transmembrane region" description="Helical" evidence="9">
    <location>
        <begin position="317"/>
        <end position="338"/>
    </location>
</feature>
<dbReference type="FunFam" id="1.20.1640.10:FF:000004">
    <property type="entry name" value="Protein translocase subunit SecD"/>
    <property type="match status" value="1"/>
</dbReference>
<accession>A0A1F5P425</accession>
<comment type="caution">
    <text evidence="9">Lacks conserved residue(s) required for the propagation of feature annotation.</text>
</comment>
<evidence type="ECO:0000256" key="4">
    <source>
        <dbReference type="ARBA" id="ARBA00022692"/>
    </source>
</evidence>
<evidence type="ECO:0000256" key="6">
    <source>
        <dbReference type="ARBA" id="ARBA00022989"/>
    </source>
</evidence>
<evidence type="ECO:0000256" key="3">
    <source>
        <dbReference type="ARBA" id="ARBA00022475"/>
    </source>
</evidence>